<comment type="similarity">
    <text evidence="2">Belongs to the acetyltransferase family. RimI subfamily.</text>
</comment>
<dbReference type="STRING" id="90241.B0682_00005"/>
<dbReference type="InterPro" id="IPR050769">
    <property type="entry name" value="NAT_camello-type"/>
</dbReference>
<accession>A0A1T0CKT8</accession>
<dbReference type="NCBIfam" id="TIGR01575">
    <property type="entry name" value="rimI"/>
    <property type="match status" value="1"/>
</dbReference>
<evidence type="ECO:0000256" key="2">
    <source>
        <dbReference type="RuleBase" id="RU363094"/>
    </source>
</evidence>
<evidence type="ECO:0000256" key="1">
    <source>
        <dbReference type="ARBA" id="ARBA00022679"/>
    </source>
</evidence>
<proteinExistence type="inferred from homology"/>
<keyword evidence="1 4" id="KW-0808">Transferase</keyword>
<dbReference type="PANTHER" id="PTHR13947:SF37">
    <property type="entry name" value="LD18367P"/>
    <property type="match status" value="1"/>
</dbReference>
<dbReference type="PROSITE" id="PS51186">
    <property type="entry name" value="GNAT"/>
    <property type="match status" value="1"/>
</dbReference>
<keyword evidence="5" id="KW-1185">Reference proteome</keyword>
<dbReference type="RefSeq" id="WP_158077831.1">
    <property type="nucleotide sequence ID" value="NZ_CP174475.1"/>
</dbReference>
<dbReference type="OrthoDB" id="9796919at2"/>
<comment type="subcellular location">
    <subcellularLocation>
        <location evidence="2">Cytoplasm</location>
    </subcellularLocation>
</comment>
<dbReference type="PANTHER" id="PTHR13947">
    <property type="entry name" value="GNAT FAMILY N-ACETYLTRANSFERASE"/>
    <property type="match status" value="1"/>
</dbReference>
<dbReference type="Pfam" id="PF00583">
    <property type="entry name" value="Acetyltransf_1"/>
    <property type="match status" value="1"/>
</dbReference>
<dbReference type="EMBL" id="MUYT01000001">
    <property type="protein sequence ID" value="OOS22869.1"/>
    <property type="molecule type" value="Genomic_DNA"/>
</dbReference>
<dbReference type="EC" id="2.3.1.266" evidence="2"/>
<dbReference type="InterPro" id="IPR016181">
    <property type="entry name" value="Acyl_CoA_acyltransferase"/>
</dbReference>
<dbReference type="SUPFAM" id="SSF55729">
    <property type="entry name" value="Acyl-CoA N-acyltransferases (Nat)"/>
    <property type="match status" value="1"/>
</dbReference>
<dbReference type="InterPro" id="IPR006464">
    <property type="entry name" value="AcTrfase_RimI/Ard1"/>
</dbReference>
<name>A0A1T0CKT8_9GAMM</name>
<dbReference type="Gene3D" id="3.40.630.30">
    <property type="match status" value="1"/>
</dbReference>
<dbReference type="CDD" id="cd04301">
    <property type="entry name" value="NAT_SF"/>
    <property type="match status" value="1"/>
</dbReference>
<evidence type="ECO:0000259" key="3">
    <source>
        <dbReference type="PROSITE" id="PS51186"/>
    </source>
</evidence>
<comment type="catalytic activity">
    <reaction evidence="2">
        <text>N-terminal L-alanyl-[ribosomal protein bS18] + acetyl-CoA = N-terminal N(alpha)-acetyl-L-alanyl-[ribosomal protein bS18] + CoA + H(+)</text>
        <dbReference type="Rhea" id="RHEA:43756"/>
        <dbReference type="Rhea" id="RHEA-COMP:10676"/>
        <dbReference type="Rhea" id="RHEA-COMP:10677"/>
        <dbReference type="ChEBI" id="CHEBI:15378"/>
        <dbReference type="ChEBI" id="CHEBI:57287"/>
        <dbReference type="ChEBI" id="CHEBI:57288"/>
        <dbReference type="ChEBI" id="CHEBI:64718"/>
        <dbReference type="ChEBI" id="CHEBI:83683"/>
        <dbReference type="EC" id="2.3.1.266"/>
    </reaction>
</comment>
<dbReference type="GO" id="GO:0005737">
    <property type="term" value="C:cytoplasm"/>
    <property type="evidence" value="ECO:0007669"/>
    <property type="project" value="UniProtKB-SubCell"/>
</dbReference>
<dbReference type="Proteomes" id="UP000191094">
    <property type="component" value="Unassembled WGS sequence"/>
</dbReference>
<gene>
    <name evidence="4" type="ORF">B0682_00005</name>
</gene>
<evidence type="ECO:0000313" key="4">
    <source>
        <dbReference type="EMBL" id="OOS22869.1"/>
    </source>
</evidence>
<organism evidence="4 5">
    <name type="scientific">Lwoffella lincolnii</name>
    <dbReference type="NCBI Taxonomy" id="90241"/>
    <lineage>
        <taxon>Bacteria</taxon>
        <taxon>Pseudomonadati</taxon>
        <taxon>Pseudomonadota</taxon>
        <taxon>Gammaproteobacteria</taxon>
        <taxon>Moraxellales</taxon>
        <taxon>Moraxellaceae</taxon>
        <taxon>Lwoffella</taxon>
    </lineage>
</organism>
<feature type="domain" description="N-acetyltransferase" evidence="3">
    <location>
        <begin position="7"/>
        <end position="155"/>
    </location>
</feature>
<keyword evidence="2" id="KW-0963">Cytoplasm</keyword>
<reference evidence="4 5" key="1">
    <citation type="submission" date="2017-02" db="EMBL/GenBank/DDBJ databases">
        <title>Draft genome sequence of Moraxella lincolnii CCUG 9405T type strain.</title>
        <authorList>
            <person name="Salva-Serra F."/>
            <person name="Engstrom-Jakobsson H."/>
            <person name="Thorell K."/>
            <person name="Jaen-Luchoro D."/>
            <person name="Gonzales-Siles L."/>
            <person name="Karlsson R."/>
            <person name="Yazdan S."/>
            <person name="Boulund F."/>
            <person name="Johnning A."/>
            <person name="Engstrand L."/>
            <person name="Kristiansson E."/>
            <person name="Moore E."/>
        </authorList>
    </citation>
    <scope>NUCLEOTIDE SEQUENCE [LARGE SCALE GENOMIC DNA]</scope>
    <source>
        <strain evidence="4 5">CCUG 9405</strain>
    </source>
</reference>
<protein>
    <recommendedName>
        <fullName evidence="2">[Ribosomal protein bS18]-alanine N-acetyltransferase</fullName>
        <ecNumber evidence="2">2.3.1.266</ecNumber>
    </recommendedName>
</protein>
<comment type="caution">
    <text evidence="4">The sequence shown here is derived from an EMBL/GenBank/DDBJ whole genome shotgun (WGS) entry which is preliminary data.</text>
</comment>
<dbReference type="AlphaFoldDB" id="A0A1T0CKT8"/>
<sequence>MKQQISHMLTEQSESDLSQIAQLEKQLFSVGSWTDDVLQEFFSQRHTHFFVMRLDNKIMGYCMTQVMFDTAEILRIGVGRAHQGQGVAKQILMDVMTFLRNIKVDKLLLEVRNDNLSAIGLYQGFDFKQIHVRKNYYDNKDGTFTDALILQKGLD</sequence>
<comment type="function">
    <text evidence="2">Acetylates the N-terminal alanine of ribosomal protein bS18.</text>
</comment>
<dbReference type="InterPro" id="IPR000182">
    <property type="entry name" value="GNAT_dom"/>
</dbReference>
<dbReference type="GO" id="GO:0008999">
    <property type="term" value="F:protein-N-terminal-alanine acetyltransferase activity"/>
    <property type="evidence" value="ECO:0007669"/>
    <property type="project" value="UniProtKB-EC"/>
</dbReference>
<evidence type="ECO:0000313" key="5">
    <source>
        <dbReference type="Proteomes" id="UP000191094"/>
    </source>
</evidence>